<evidence type="ECO:0000313" key="3">
    <source>
        <dbReference type="Proteomes" id="UP000594263"/>
    </source>
</evidence>
<sequence length="926" mass="102235">MIHTYKRKGTSLNSYSFYERLCGDSVAECSAPTTPIKEHIPNDCYSRKIKEGNCAAWSEGDLLNSSNFLGSPPKERFEAPPIKFKYTRRPKKLCSSGSLRYFAALQLVHESSPQISEMNAMRLDFDKNGCVASESNLSFVDQTNDIPDQDSGPCSGDISSGKQLDNTDKLLGPSENAGSLCHDPCSHDHCINIVTTDATQLNSGSPDLIRCSARSSCSQMANDEKNGFSPDCSNISVKKDSESDSVGGSLMRKQDFEVRNGSDGSSSCELMETKLTASLHTYRRRPRKEADIHRTYVDLLAERSNYVVSDPSFYGCAESLAHEALPKVIERATPETVVEHSPLFFPSVEQLADGNSAIGALKSGQGIEKEMNGCQLIDDANVNEILSLNDEAVTGQQSNDALNSHHDICDLSLQTAYKESSSDAEMKDAFKAALENSQNRSSLQVKGGVASKDFSDKPCKVDCKLTDCEEEAIGLHSEALHYSAERNDDASLPTEAPRADPKQLLEIMTGGITGANGLADYDVQPSEDGGFISRKNKMVYSISLPNGSTNGKVLQLFPEDAPDHALLRSISNSGLVPAVTSNKSSVTMPQPDLSVGYQQLIQDKMFQPSSSHARHKLLLDSIKSWNRPQIEASEGFCHNFMPFMSFWSEEELDNLWVGVRRHGKDNWFAMLRDPKLRFSTWRTPRDLAEKWRMEQTKLLGNTHGPQHQYTNPAGIQMPPPFAPPTPGFMTRFLTDPTQLSLSNAFLDNQGMAPPRPPHNVTNAPGNGTRLFNRRVRAHRRSQDSENTWGRFKARNPVMSRLEFPTPFASTSRNDVAPSCFRDAFDNPHPRPPLPVPPLPLQHSGNLSQSHEELNNKGLRIRGRNCIHTSYTGTDRPGLSFTIPTSQPNEWNPADPKRPKEMINLESDASSEGTISDDGNRTAPNCK</sequence>
<dbReference type="CDD" id="cd11660">
    <property type="entry name" value="SANT_TRF"/>
    <property type="match status" value="1"/>
</dbReference>
<evidence type="ECO:0000256" key="1">
    <source>
        <dbReference type="SAM" id="MobiDB-lite"/>
    </source>
</evidence>
<proteinExistence type="predicted"/>
<accession>A0A7N0U0V9</accession>
<dbReference type="EnsemblPlants" id="Kaladp0048s0724.1.v1.1">
    <property type="protein sequence ID" value="Kaladp0048s0724.1.v1.1"/>
    <property type="gene ID" value="Kaladp0048s0724.v1.1"/>
</dbReference>
<evidence type="ECO:0000313" key="2">
    <source>
        <dbReference type="EnsemblPlants" id="Kaladp0048s0724.1.v1.1"/>
    </source>
</evidence>
<protein>
    <recommendedName>
        <fullName evidence="4">Myb-like domain-containing protein</fullName>
    </recommendedName>
</protein>
<evidence type="ECO:0008006" key="4">
    <source>
        <dbReference type="Google" id="ProtNLM"/>
    </source>
</evidence>
<feature type="region of interest" description="Disordered" evidence="1">
    <location>
        <begin position="874"/>
        <end position="926"/>
    </location>
</feature>
<reference evidence="2" key="1">
    <citation type="submission" date="2021-01" db="UniProtKB">
        <authorList>
            <consortium name="EnsemblPlants"/>
        </authorList>
    </citation>
    <scope>IDENTIFICATION</scope>
</reference>
<dbReference type="Gramene" id="Kaladp0048s0724.1.v1.1">
    <property type="protein sequence ID" value="Kaladp0048s0724.1.v1.1"/>
    <property type="gene ID" value="Kaladp0048s0724.v1.1"/>
</dbReference>
<dbReference type="SUPFAM" id="SSF46689">
    <property type="entry name" value="Homeodomain-like"/>
    <property type="match status" value="1"/>
</dbReference>
<dbReference type="AlphaFoldDB" id="A0A7N0U0V9"/>
<dbReference type="Gene3D" id="1.10.246.220">
    <property type="match status" value="1"/>
</dbReference>
<keyword evidence="3" id="KW-1185">Reference proteome</keyword>
<organism evidence="2 3">
    <name type="scientific">Kalanchoe fedtschenkoi</name>
    <name type="common">Lavender scallops</name>
    <name type="synonym">South American air plant</name>
    <dbReference type="NCBI Taxonomy" id="63787"/>
    <lineage>
        <taxon>Eukaryota</taxon>
        <taxon>Viridiplantae</taxon>
        <taxon>Streptophyta</taxon>
        <taxon>Embryophyta</taxon>
        <taxon>Tracheophyta</taxon>
        <taxon>Spermatophyta</taxon>
        <taxon>Magnoliopsida</taxon>
        <taxon>eudicotyledons</taxon>
        <taxon>Gunneridae</taxon>
        <taxon>Pentapetalae</taxon>
        <taxon>Saxifragales</taxon>
        <taxon>Crassulaceae</taxon>
        <taxon>Kalanchoe</taxon>
    </lineage>
</organism>
<dbReference type="InterPro" id="IPR009057">
    <property type="entry name" value="Homeodomain-like_sf"/>
</dbReference>
<feature type="region of interest" description="Disordered" evidence="1">
    <location>
        <begin position="141"/>
        <end position="167"/>
    </location>
</feature>
<name>A0A7N0U0V9_KALFE</name>
<dbReference type="Proteomes" id="UP000594263">
    <property type="component" value="Unplaced"/>
</dbReference>